<dbReference type="GO" id="GO:0046677">
    <property type="term" value="P:response to antibiotic"/>
    <property type="evidence" value="ECO:0007669"/>
    <property type="project" value="UniProtKB-KW"/>
</dbReference>
<accession>A0A8J7WNP9</accession>
<dbReference type="EMBL" id="JAGSXH010000027">
    <property type="protein sequence ID" value="MBS2963477.1"/>
    <property type="molecule type" value="Genomic_DNA"/>
</dbReference>
<dbReference type="GO" id="GO:0005886">
    <property type="term" value="C:plasma membrane"/>
    <property type="evidence" value="ECO:0007669"/>
    <property type="project" value="UniProtKB-SubCell"/>
</dbReference>
<evidence type="ECO:0000256" key="5">
    <source>
        <dbReference type="ARBA" id="ARBA00022840"/>
    </source>
</evidence>
<dbReference type="RefSeq" id="WP_211467217.1">
    <property type="nucleotide sequence ID" value="NZ_JAGSXH010000027.1"/>
</dbReference>
<dbReference type="InterPro" id="IPR003593">
    <property type="entry name" value="AAA+_ATPase"/>
</dbReference>
<organism evidence="8 9">
    <name type="scientific">Actinocrinis puniceicyclus</name>
    <dbReference type="NCBI Taxonomy" id="977794"/>
    <lineage>
        <taxon>Bacteria</taxon>
        <taxon>Bacillati</taxon>
        <taxon>Actinomycetota</taxon>
        <taxon>Actinomycetes</taxon>
        <taxon>Catenulisporales</taxon>
        <taxon>Actinospicaceae</taxon>
        <taxon>Actinocrinis</taxon>
    </lineage>
</organism>
<dbReference type="CDD" id="cd03230">
    <property type="entry name" value="ABC_DR_subfamily_A"/>
    <property type="match status" value="1"/>
</dbReference>
<dbReference type="GO" id="GO:0005524">
    <property type="term" value="F:ATP binding"/>
    <property type="evidence" value="ECO:0007669"/>
    <property type="project" value="UniProtKB-KW"/>
</dbReference>
<reference evidence="8" key="1">
    <citation type="submission" date="2021-04" db="EMBL/GenBank/DDBJ databases">
        <title>Genome based classification of Actinospica acidithermotolerans sp. nov., an actinobacterium isolated from an Indonesian hot spring.</title>
        <authorList>
            <person name="Kusuma A.B."/>
            <person name="Putra K.E."/>
            <person name="Nafisah S."/>
            <person name="Loh J."/>
            <person name="Nouioui I."/>
            <person name="Goodfellow M."/>
        </authorList>
    </citation>
    <scope>NUCLEOTIDE SEQUENCE</scope>
    <source>
        <strain evidence="8">DSM 45618</strain>
    </source>
</reference>
<comment type="caution">
    <text evidence="8">The sequence shown here is derived from an EMBL/GenBank/DDBJ whole genome shotgun (WGS) entry which is preliminary data.</text>
</comment>
<proteinExistence type="inferred from homology"/>
<evidence type="ECO:0000256" key="1">
    <source>
        <dbReference type="ARBA" id="ARBA00004202"/>
    </source>
</evidence>
<dbReference type="PANTHER" id="PTHR42711">
    <property type="entry name" value="ABC TRANSPORTER ATP-BINDING PROTEIN"/>
    <property type="match status" value="1"/>
</dbReference>
<comment type="subcellular location">
    <subcellularLocation>
        <location evidence="1">Cell membrane</location>
        <topology evidence="1">Peripheral membrane protein</topology>
    </subcellularLocation>
</comment>
<keyword evidence="4" id="KW-0547">Nucleotide-binding</keyword>
<keyword evidence="6" id="KW-0046">Antibiotic resistance</keyword>
<name>A0A8J7WNP9_9ACTN</name>
<dbReference type="InterPro" id="IPR050763">
    <property type="entry name" value="ABC_transporter_ATP-binding"/>
</dbReference>
<dbReference type="Gene3D" id="3.40.50.300">
    <property type="entry name" value="P-loop containing nucleotide triphosphate hydrolases"/>
    <property type="match status" value="1"/>
</dbReference>
<dbReference type="InterPro" id="IPR003439">
    <property type="entry name" value="ABC_transporter-like_ATP-bd"/>
</dbReference>
<dbReference type="InterPro" id="IPR027417">
    <property type="entry name" value="P-loop_NTPase"/>
</dbReference>
<protein>
    <submittedName>
        <fullName evidence="8">ABC transporter ATP-binding protein</fullName>
    </submittedName>
</protein>
<gene>
    <name evidence="8" type="ORF">KGA66_10495</name>
</gene>
<evidence type="ECO:0000313" key="8">
    <source>
        <dbReference type="EMBL" id="MBS2963477.1"/>
    </source>
</evidence>
<dbReference type="PANTHER" id="PTHR42711:SF5">
    <property type="entry name" value="ABC TRANSPORTER ATP-BINDING PROTEIN NATA"/>
    <property type="match status" value="1"/>
</dbReference>
<dbReference type="Pfam" id="PF00005">
    <property type="entry name" value="ABC_tran"/>
    <property type="match status" value="1"/>
</dbReference>
<evidence type="ECO:0000256" key="3">
    <source>
        <dbReference type="ARBA" id="ARBA00022448"/>
    </source>
</evidence>
<dbReference type="PROSITE" id="PS50893">
    <property type="entry name" value="ABC_TRANSPORTER_2"/>
    <property type="match status" value="1"/>
</dbReference>
<evidence type="ECO:0000259" key="7">
    <source>
        <dbReference type="PROSITE" id="PS50893"/>
    </source>
</evidence>
<comment type="similarity">
    <text evidence="2">Belongs to the ABC transporter superfamily.</text>
</comment>
<dbReference type="GO" id="GO:0016887">
    <property type="term" value="F:ATP hydrolysis activity"/>
    <property type="evidence" value="ECO:0007669"/>
    <property type="project" value="InterPro"/>
</dbReference>
<keyword evidence="9" id="KW-1185">Reference proteome</keyword>
<evidence type="ECO:0000256" key="2">
    <source>
        <dbReference type="ARBA" id="ARBA00005417"/>
    </source>
</evidence>
<dbReference type="Proteomes" id="UP000677913">
    <property type="component" value="Unassembled WGS sequence"/>
</dbReference>
<evidence type="ECO:0000256" key="6">
    <source>
        <dbReference type="ARBA" id="ARBA00023251"/>
    </source>
</evidence>
<dbReference type="SMART" id="SM00382">
    <property type="entry name" value="AAA"/>
    <property type="match status" value="1"/>
</dbReference>
<evidence type="ECO:0000256" key="4">
    <source>
        <dbReference type="ARBA" id="ARBA00022741"/>
    </source>
</evidence>
<dbReference type="AlphaFoldDB" id="A0A8J7WNP9"/>
<feature type="domain" description="ABC transporter" evidence="7">
    <location>
        <begin position="18"/>
        <end position="244"/>
    </location>
</feature>
<sequence>MNQSHDSAVADQGQEPVVRVERLTIAYGARTAVSEVSFTVAAGQIVGLVGPNGAGKTSVAETVGGIRDAVAGGSVSVCGLDPLRDRAAVRSLIGMQLQESSFPSRTKVGELCDLYEAIYHAPAAADGLLASYGLADRRRSFISSLSGGMRQRLALVLAQIGAVRLVILDELTTGLDPEQRRGTWRSVRELAERGVAVLLTSHYMDEVEALCSKVVVLREGRTVAYDSPARITVQHGGPATFTVDVGRDGAAREKLDRLGLRRVAAPAPTREGTAVLTGSFPEDYNRIIEAVSAVGLPPSAVTHRAPTFEDAYLGLVAAQEE</sequence>
<keyword evidence="3" id="KW-0813">Transport</keyword>
<evidence type="ECO:0000313" key="9">
    <source>
        <dbReference type="Proteomes" id="UP000677913"/>
    </source>
</evidence>
<dbReference type="SUPFAM" id="SSF52540">
    <property type="entry name" value="P-loop containing nucleoside triphosphate hydrolases"/>
    <property type="match status" value="1"/>
</dbReference>
<keyword evidence="5 8" id="KW-0067">ATP-binding</keyword>